<dbReference type="PANTHER" id="PTHR31797:SF2">
    <property type="entry name" value="CYCLIC NUCLEOTIDE PHOSPHODIESTERASE INHIBITOR"/>
    <property type="match status" value="1"/>
</dbReference>
<evidence type="ECO:0000256" key="2">
    <source>
        <dbReference type="SAM" id="SignalP"/>
    </source>
</evidence>
<feature type="signal peptide" evidence="2">
    <location>
        <begin position="1"/>
        <end position="20"/>
    </location>
</feature>
<keyword evidence="1 2" id="KW-0732">Signal</keyword>
<dbReference type="InterPro" id="IPR001673">
    <property type="entry name" value="S_mold_repeat"/>
</dbReference>
<accession>A0AAN7U8E3</accession>
<dbReference type="PANTHER" id="PTHR31797">
    <property type="entry name" value="EXTRACELLULAR MATRIX PROTEIN A-RELATED"/>
    <property type="match status" value="1"/>
</dbReference>
<sequence>MAKILFSLILILSLFSFTYATYNCNKLNCSSKNTKCRTYSCTSVVGCYYTDKCTSPDLCHNAACNATTGNCTITPISCNDNNPCTDDFCNAGYGCYSVPNSCDPAVICQKSCNDNNPCTYDFCDPLNICRHSDISCYDGNACTLDSCGVNGCTFTNISCNDNDPCTADFCSIQYGCYHEPIECSIKVPCNIDSDCNRNNGCETFTCDLTTNTCDYYAKNCGGLPCINNQCTTGAISN</sequence>
<comment type="caution">
    <text evidence="3">The sequence shown here is derived from an EMBL/GenBank/DDBJ whole genome shotgun (WGS) entry which is preliminary data.</text>
</comment>
<dbReference type="EMBL" id="JAVFKY010000001">
    <property type="protein sequence ID" value="KAK5583240.1"/>
    <property type="molecule type" value="Genomic_DNA"/>
</dbReference>
<proteinExistence type="predicted"/>
<name>A0AAN7U8E3_9MYCE</name>
<evidence type="ECO:0000313" key="4">
    <source>
        <dbReference type="Proteomes" id="UP001344447"/>
    </source>
</evidence>
<reference evidence="3 4" key="1">
    <citation type="submission" date="2023-11" db="EMBL/GenBank/DDBJ databases">
        <title>Dfirmibasis_genome.</title>
        <authorList>
            <person name="Edelbroek B."/>
            <person name="Kjellin J."/>
            <person name="Jerlstrom-Hultqvist J."/>
            <person name="Soderbom F."/>
        </authorList>
    </citation>
    <scope>NUCLEOTIDE SEQUENCE [LARGE SCALE GENOMIC DNA]</scope>
    <source>
        <strain evidence="3 4">TNS-C-14</strain>
    </source>
</reference>
<evidence type="ECO:0000313" key="3">
    <source>
        <dbReference type="EMBL" id="KAK5583240.1"/>
    </source>
</evidence>
<dbReference type="AlphaFoldDB" id="A0AAN7U8E3"/>
<dbReference type="InterPro" id="IPR052846">
    <property type="entry name" value="ECM-enzyme_regulator"/>
</dbReference>
<protein>
    <submittedName>
        <fullName evidence="3">Uncharacterized protein</fullName>
    </submittedName>
</protein>
<organism evidence="3 4">
    <name type="scientific">Dictyostelium firmibasis</name>
    <dbReference type="NCBI Taxonomy" id="79012"/>
    <lineage>
        <taxon>Eukaryota</taxon>
        <taxon>Amoebozoa</taxon>
        <taxon>Evosea</taxon>
        <taxon>Eumycetozoa</taxon>
        <taxon>Dictyostelia</taxon>
        <taxon>Dictyosteliales</taxon>
        <taxon>Dictyosteliaceae</taxon>
        <taxon>Dictyostelium</taxon>
    </lineage>
</organism>
<feature type="chain" id="PRO_5042823067" evidence="2">
    <location>
        <begin position="21"/>
        <end position="237"/>
    </location>
</feature>
<keyword evidence="4" id="KW-1185">Reference proteome</keyword>
<dbReference type="Proteomes" id="UP001344447">
    <property type="component" value="Unassembled WGS sequence"/>
</dbReference>
<gene>
    <name evidence="3" type="ORF">RB653_004831</name>
</gene>
<dbReference type="Pfam" id="PF00526">
    <property type="entry name" value="Dicty_CTDC"/>
    <property type="match status" value="5"/>
</dbReference>
<evidence type="ECO:0000256" key="1">
    <source>
        <dbReference type="ARBA" id="ARBA00022729"/>
    </source>
</evidence>